<sequence length="314" mass="36109">MLRFRRLYSVAKSNKQLLDEFYEYYSTKKDLRPLIYRPRNATVLRSMDLKDPVTNKPLQPRDPVRPLGKQVLNGYIESLPEGSKELMDWVHKWCGVSLRKKTLFRYLSGSHLQTMLFSSLFRIGHFGHTLGLLHSYQGRIVAAGNTQAYNAEQYFNTAIACSILRNSAKGLVDSGIALKKLRVNWAKTTTREIRTGLTWPLIEAYAHQQGIDATKITLAGVEKNVPIQLPKPEEDLTNYVSRNKYLYYIARVIAEHSETCPNDITVFIQDYQKSLSSIQKQDDYESSIESMQQLLSHDKEQPEDQSEEQSEPQT</sequence>
<reference evidence="2 3" key="1">
    <citation type="submission" date="2024-05" db="EMBL/GenBank/DDBJ databases">
        <title>Long read based assembly of the Candida bracarensis genome reveals expanded adhesin content.</title>
        <authorList>
            <person name="Marcet-Houben M."/>
            <person name="Ksiezopolska E."/>
            <person name="Gabaldon T."/>
        </authorList>
    </citation>
    <scope>NUCLEOTIDE SEQUENCE [LARGE SCALE GENOMIC DNA]</scope>
    <source>
        <strain evidence="2 3">CBM6</strain>
    </source>
</reference>
<comment type="caution">
    <text evidence="2">The sequence shown here is derived from an EMBL/GenBank/DDBJ whole genome shotgun (WGS) entry which is preliminary data.</text>
</comment>
<name>A0ABR4NWJ3_9SACH</name>
<evidence type="ECO:0000313" key="3">
    <source>
        <dbReference type="Proteomes" id="UP001623330"/>
    </source>
</evidence>
<evidence type="ECO:0000256" key="1">
    <source>
        <dbReference type="SAM" id="MobiDB-lite"/>
    </source>
</evidence>
<dbReference type="EMBL" id="JBEVYD010000005">
    <property type="protein sequence ID" value="KAL3233043.1"/>
    <property type="molecule type" value="Genomic_DNA"/>
</dbReference>
<dbReference type="CDD" id="cd23704">
    <property type="entry name" value="mS44"/>
    <property type="match status" value="1"/>
</dbReference>
<organism evidence="2 3">
    <name type="scientific">Nakaseomyces bracarensis</name>
    <dbReference type="NCBI Taxonomy" id="273131"/>
    <lineage>
        <taxon>Eukaryota</taxon>
        <taxon>Fungi</taxon>
        <taxon>Dikarya</taxon>
        <taxon>Ascomycota</taxon>
        <taxon>Saccharomycotina</taxon>
        <taxon>Saccharomycetes</taxon>
        <taxon>Saccharomycetales</taxon>
        <taxon>Saccharomycetaceae</taxon>
        <taxon>Nakaseomyces</taxon>
    </lineage>
</organism>
<protein>
    <submittedName>
        <fullName evidence="2">Small ribosomal subunit protein mS27</fullName>
    </submittedName>
</protein>
<feature type="compositionally biased region" description="Acidic residues" evidence="1">
    <location>
        <begin position="303"/>
        <end position="314"/>
    </location>
</feature>
<accession>A0ABR4NWJ3</accession>
<dbReference type="InterPro" id="IPR059185">
    <property type="entry name" value="MRP13_sacc"/>
</dbReference>
<feature type="region of interest" description="Disordered" evidence="1">
    <location>
        <begin position="280"/>
        <end position="314"/>
    </location>
</feature>
<gene>
    <name evidence="2" type="ORF">RNJ44_04959</name>
</gene>
<proteinExistence type="predicted"/>
<keyword evidence="3" id="KW-1185">Reference proteome</keyword>
<dbReference type="Proteomes" id="UP001623330">
    <property type="component" value="Unassembled WGS sequence"/>
</dbReference>
<evidence type="ECO:0000313" key="2">
    <source>
        <dbReference type="EMBL" id="KAL3233043.1"/>
    </source>
</evidence>